<dbReference type="eggNOG" id="ENOG5031AQI">
    <property type="taxonomic scope" value="Bacteria"/>
</dbReference>
<evidence type="ECO:0000313" key="2">
    <source>
        <dbReference type="EMBL" id="ABO22565.1"/>
    </source>
</evidence>
<feature type="region of interest" description="Disordered" evidence="1">
    <location>
        <begin position="69"/>
        <end position="95"/>
    </location>
</feature>
<evidence type="ECO:0000256" key="1">
    <source>
        <dbReference type="SAM" id="MobiDB-lite"/>
    </source>
</evidence>
<name>A3QAR7_SHELP</name>
<dbReference type="KEGG" id="slo:Shew_0693"/>
<dbReference type="EMBL" id="CP000606">
    <property type="protein sequence ID" value="ABO22565.1"/>
    <property type="molecule type" value="Genomic_DNA"/>
</dbReference>
<proteinExistence type="predicted"/>
<reference evidence="2 3" key="1">
    <citation type="submission" date="2007-03" db="EMBL/GenBank/DDBJ databases">
        <title>Complete sequence of Shewanella loihica PV-4.</title>
        <authorList>
            <consortium name="US DOE Joint Genome Institute"/>
            <person name="Copeland A."/>
            <person name="Lucas S."/>
            <person name="Lapidus A."/>
            <person name="Barry K."/>
            <person name="Detter J.C."/>
            <person name="Glavina del Rio T."/>
            <person name="Hammon N."/>
            <person name="Israni S."/>
            <person name="Dalin E."/>
            <person name="Tice H."/>
            <person name="Pitluck S."/>
            <person name="Chain P."/>
            <person name="Malfatti S."/>
            <person name="Shin M."/>
            <person name="Vergez L."/>
            <person name="Schmutz J."/>
            <person name="Larimer F."/>
            <person name="Land M."/>
            <person name="Hauser L."/>
            <person name="Kyrpides N."/>
            <person name="Mikhailova N."/>
            <person name="Romine M.F."/>
            <person name="Serres G."/>
            <person name="Fredrickson J."/>
            <person name="Tiedje J."/>
            <person name="Richardson P."/>
        </authorList>
    </citation>
    <scope>NUCLEOTIDE SEQUENCE [LARGE SCALE GENOMIC DNA]</scope>
    <source>
        <strain evidence="3">ATCC BAA-1088 / PV-4</strain>
    </source>
</reference>
<dbReference type="STRING" id="323850.Shew_0693"/>
<keyword evidence="3" id="KW-1185">Reference proteome</keyword>
<protein>
    <submittedName>
        <fullName evidence="2">Uncharacterized protein</fullName>
    </submittedName>
</protein>
<evidence type="ECO:0000313" key="3">
    <source>
        <dbReference type="Proteomes" id="UP000001558"/>
    </source>
</evidence>
<accession>A3QAR7</accession>
<dbReference type="AlphaFoldDB" id="A3QAR7"/>
<dbReference type="Proteomes" id="UP000001558">
    <property type="component" value="Chromosome"/>
</dbReference>
<sequence>MAFSWIGTPYAQLGYRTRYLNFEDKESAMRLCNQAPLLGFVVNRTLYASSEAYRQRIDYICKLMRLAGADRRQSDKGQADKGHTRRERQASLIKR</sequence>
<dbReference type="HOGENOM" id="CLU_2371209_0_0_6"/>
<gene>
    <name evidence="2" type="ordered locus">Shew_0693</name>
</gene>
<feature type="compositionally biased region" description="Basic and acidic residues" evidence="1">
    <location>
        <begin position="69"/>
        <end position="82"/>
    </location>
</feature>
<organism evidence="2 3">
    <name type="scientific">Shewanella loihica (strain ATCC BAA-1088 / PV-4)</name>
    <dbReference type="NCBI Taxonomy" id="323850"/>
    <lineage>
        <taxon>Bacteria</taxon>
        <taxon>Pseudomonadati</taxon>
        <taxon>Pseudomonadota</taxon>
        <taxon>Gammaproteobacteria</taxon>
        <taxon>Alteromonadales</taxon>
        <taxon>Shewanellaceae</taxon>
        <taxon>Shewanella</taxon>
    </lineage>
</organism>